<feature type="compositionally biased region" description="Basic and acidic residues" evidence="1">
    <location>
        <begin position="237"/>
        <end position="253"/>
    </location>
</feature>
<evidence type="ECO:0000256" key="1">
    <source>
        <dbReference type="SAM" id="MobiDB-lite"/>
    </source>
</evidence>
<feature type="compositionally biased region" description="Polar residues" evidence="1">
    <location>
        <begin position="209"/>
        <end position="223"/>
    </location>
</feature>
<proteinExistence type="predicted"/>
<sequence>MYHQIATNATPSQYSHKTSDALSYQQAPRPYDQSGSWGHQKVMAQGGPGIMGAQPPISILGKAPRAPVVQGSVQRYPTMQGYQFTPQQLAVAARAQQQIGTFQMKPQPSGIRMNSPTSINQQFGTPMDYPNYSGPKQGKGGKSAVPTAVVKAPPVPTLVRGVGSNLVGKKPTFIPEDVVKSKQASERASLLQSLSAFFPDKGKNEGEEQSSSENTDWSSQVACSSPLPKRKPGMRHPGVDRRRLNAAKDDKSRSGPIGAAKIYPAKSEEVPVNENLVQTTKKLTLADTRPKKGETAQIPL</sequence>
<reference evidence="3" key="1">
    <citation type="submission" date="2003-08" db="EMBL/GenBank/DDBJ databases">
        <authorList>
            <person name="Birren B."/>
            <person name="Nusbaum C."/>
            <person name="Abebe A."/>
            <person name="Abouelleil A."/>
            <person name="Adekoya E."/>
            <person name="Ait-zahra M."/>
            <person name="Allen N."/>
            <person name="Allen T."/>
            <person name="An P."/>
            <person name="Anderson M."/>
            <person name="Anderson S."/>
            <person name="Arachchi H."/>
            <person name="Armbruster J."/>
            <person name="Bachantsang P."/>
            <person name="Baldwin J."/>
            <person name="Barry A."/>
            <person name="Bayul T."/>
            <person name="Blitshsteyn B."/>
            <person name="Bloom T."/>
            <person name="Blye J."/>
            <person name="Boguslavskiy L."/>
            <person name="Borowsky M."/>
            <person name="Boukhgalter B."/>
            <person name="Brunache A."/>
            <person name="Butler J."/>
            <person name="Calixte N."/>
            <person name="Calvo S."/>
            <person name="Camarata J."/>
            <person name="Campo K."/>
            <person name="Chang J."/>
            <person name="Cheshatsang Y."/>
            <person name="Citroen M."/>
            <person name="Collymore A."/>
            <person name="Considine T."/>
            <person name="Cook A."/>
            <person name="Cooke P."/>
            <person name="Corum B."/>
            <person name="Cuomo C."/>
            <person name="David R."/>
            <person name="Dawoe T."/>
            <person name="Degray S."/>
            <person name="Dodge S."/>
            <person name="Dooley K."/>
            <person name="Dorje P."/>
            <person name="Dorjee K."/>
            <person name="Dorris L."/>
            <person name="Duffey N."/>
            <person name="Dupes A."/>
            <person name="Elkins T."/>
            <person name="Engels R."/>
            <person name="Erickson J."/>
            <person name="Farina A."/>
            <person name="Faro S."/>
            <person name="Ferreira P."/>
            <person name="Fischer H."/>
            <person name="Fitzgerald M."/>
            <person name="Foley K."/>
            <person name="Gage D."/>
            <person name="Galagan J."/>
            <person name="Gearin G."/>
            <person name="Gnerre S."/>
            <person name="Gnirke A."/>
            <person name="Goyette A."/>
            <person name="Graham J."/>
            <person name="Grandbois E."/>
            <person name="Gyaltsen K."/>
            <person name="Hafez N."/>
            <person name="Hagopian D."/>
            <person name="Hagos B."/>
            <person name="Hall J."/>
            <person name="Hatcher B."/>
            <person name="Heller A."/>
            <person name="Higgins H."/>
            <person name="Honan T."/>
            <person name="Horn A."/>
            <person name="Houde N."/>
            <person name="Hughes L."/>
            <person name="Hulme W."/>
            <person name="Husby E."/>
            <person name="Iliev I."/>
            <person name="Jaffe D."/>
            <person name="Jones C."/>
            <person name="Kamal M."/>
            <person name="Kamat A."/>
            <person name="Kamvysselis M."/>
            <person name="Karlsson E."/>
            <person name="Kells C."/>
            <person name="Kieu A."/>
            <person name="Kisner P."/>
            <person name="Kodira C."/>
            <person name="Kulbokas E."/>
            <person name="Labutti K."/>
            <person name="Lama D."/>
            <person name="Landers T."/>
            <person name="Leger J."/>
            <person name="Levine S."/>
            <person name="Lewis D."/>
            <person name="Lewis T."/>
            <person name="Lindblad-toh K."/>
            <person name="Liu X."/>
            <person name="Lokyitsang T."/>
            <person name="Lokyitsang Y."/>
            <person name="Lucien O."/>
            <person name="Lui A."/>
            <person name="Ma L.J."/>
            <person name="Mabbitt R."/>
            <person name="Macdonald J."/>
            <person name="Maclean C."/>
            <person name="Major J."/>
            <person name="Manning J."/>
            <person name="Marabella R."/>
            <person name="Maru K."/>
            <person name="Matthews C."/>
            <person name="Mauceli E."/>
            <person name="Mccarthy M."/>
            <person name="Mcdonough S."/>
            <person name="Mcghee T."/>
            <person name="Meldrim J."/>
            <person name="Meneus L."/>
            <person name="Mesirov J."/>
            <person name="Mihalev A."/>
            <person name="Mihova T."/>
            <person name="Mikkelsen T."/>
            <person name="Mlenga V."/>
            <person name="Moru K."/>
            <person name="Mozes J."/>
            <person name="Mulrain L."/>
            <person name="Munson G."/>
            <person name="Naylor J."/>
            <person name="Newes C."/>
            <person name="Nguyen C."/>
            <person name="Nguyen N."/>
            <person name="Nguyen T."/>
            <person name="Nicol R."/>
            <person name="Nielsen C."/>
            <person name="Nizzari M."/>
            <person name="Norbu C."/>
            <person name="Norbu N."/>
            <person name="O'donnell P."/>
            <person name="Okoawo O."/>
            <person name="O'leary S."/>
            <person name="Omotosho B."/>
            <person name="O'neill K."/>
            <person name="Osman S."/>
            <person name="Parker S."/>
            <person name="Perrin D."/>
            <person name="Phunkhang P."/>
            <person name="Piqani B."/>
            <person name="Purcell S."/>
            <person name="Rachupka T."/>
            <person name="Ramasamy U."/>
            <person name="Rameau R."/>
            <person name="Ray V."/>
            <person name="Raymond C."/>
            <person name="Retta R."/>
            <person name="Richardson S."/>
            <person name="Rise C."/>
            <person name="Rodriguez J."/>
            <person name="Rogers J."/>
            <person name="Rogov P."/>
            <person name="Rutman M."/>
            <person name="Schupbach R."/>
            <person name="Seaman C."/>
            <person name="Settipalli S."/>
            <person name="Sharpe T."/>
            <person name="Sheridan J."/>
            <person name="Sherpa N."/>
            <person name="Shi J."/>
            <person name="Smirnov S."/>
            <person name="Smith C."/>
            <person name="Sougnez C."/>
            <person name="Spencer B."/>
            <person name="Stalker J."/>
            <person name="Stange-thomann N."/>
            <person name="Stavropoulos S."/>
            <person name="Stetson K."/>
            <person name="Stone C."/>
            <person name="Stone S."/>
            <person name="Stubbs M."/>
            <person name="Talamas J."/>
            <person name="Tchuinga P."/>
            <person name="Tenzing P."/>
            <person name="Tesfaye S."/>
            <person name="Theodore J."/>
            <person name="Thoulutsang Y."/>
            <person name="Topham K."/>
            <person name="Towey S."/>
            <person name="Tsamla T."/>
            <person name="Tsomo N."/>
            <person name="Vallee D."/>
            <person name="Vassiliev H."/>
            <person name="Venkataraman V."/>
            <person name="Vinson J."/>
            <person name="Vo A."/>
            <person name="Wade C."/>
            <person name="Wang S."/>
            <person name="Wangchuk T."/>
            <person name="Wangdi T."/>
            <person name="Whittaker C."/>
            <person name="Wilkinson J."/>
            <person name="Wu Y."/>
            <person name="Wyman D."/>
            <person name="Yadav S."/>
            <person name="Yang S."/>
            <person name="Yang X."/>
            <person name="Yeager S."/>
            <person name="Yee E."/>
            <person name="Young G."/>
            <person name="Zainoun J."/>
            <person name="Zembeck L."/>
            <person name="Zimmer A."/>
            <person name="Zody M."/>
            <person name="Lander E."/>
        </authorList>
    </citation>
    <scope>NUCLEOTIDE SEQUENCE [LARGE SCALE GENOMIC DNA]</scope>
</reference>
<evidence type="ECO:0000313" key="3">
    <source>
        <dbReference type="Proteomes" id="UP000007875"/>
    </source>
</evidence>
<dbReference type="Ensembl" id="ENSCSAVT00000015682.1">
    <property type="protein sequence ID" value="ENSCSAVP00000015504.1"/>
    <property type="gene ID" value="ENSCSAVG00000009095.1"/>
</dbReference>
<dbReference type="AlphaFoldDB" id="H2ZD38"/>
<organism evidence="2 3">
    <name type="scientific">Ciona savignyi</name>
    <name type="common">Pacific transparent sea squirt</name>
    <dbReference type="NCBI Taxonomy" id="51511"/>
    <lineage>
        <taxon>Eukaryota</taxon>
        <taxon>Metazoa</taxon>
        <taxon>Chordata</taxon>
        <taxon>Tunicata</taxon>
        <taxon>Ascidiacea</taxon>
        <taxon>Phlebobranchia</taxon>
        <taxon>Cionidae</taxon>
        <taxon>Ciona</taxon>
    </lineage>
</organism>
<evidence type="ECO:0000313" key="2">
    <source>
        <dbReference type="Ensembl" id="ENSCSAVP00000015504.1"/>
    </source>
</evidence>
<protein>
    <submittedName>
        <fullName evidence="2">Uncharacterized protein</fullName>
    </submittedName>
</protein>
<reference evidence="2" key="3">
    <citation type="submission" date="2025-09" db="UniProtKB">
        <authorList>
            <consortium name="Ensembl"/>
        </authorList>
    </citation>
    <scope>IDENTIFICATION</scope>
</reference>
<name>H2ZD38_CIOSA</name>
<feature type="region of interest" description="Disordered" evidence="1">
    <location>
        <begin position="1"/>
        <end position="44"/>
    </location>
</feature>
<dbReference type="Proteomes" id="UP000007875">
    <property type="component" value="Unassembled WGS sequence"/>
</dbReference>
<dbReference type="InParanoid" id="H2ZD38"/>
<keyword evidence="3" id="KW-1185">Reference proteome</keyword>
<reference evidence="2" key="2">
    <citation type="submission" date="2025-08" db="UniProtKB">
        <authorList>
            <consortium name="Ensembl"/>
        </authorList>
    </citation>
    <scope>IDENTIFICATION</scope>
</reference>
<dbReference type="OMA" id="KPGMRHP"/>
<dbReference type="GeneTree" id="ENSGT00660000097303"/>
<accession>H2ZD38</accession>
<feature type="region of interest" description="Disordered" evidence="1">
    <location>
        <begin position="198"/>
        <end position="262"/>
    </location>
</feature>
<dbReference type="HOGENOM" id="CLU_927353_0_0_1"/>
<feature type="compositionally biased region" description="Polar residues" evidence="1">
    <location>
        <begin position="1"/>
        <end position="26"/>
    </location>
</feature>